<accession>A0ABW2RNT4</accession>
<gene>
    <name evidence="1" type="ORF">ACFQNG_16135</name>
</gene>
<proteinExistence type="predicted"/>
<evidence type="ECO:0000313" key="2">
    <source>
        <dbReference type="Proteomes" id="UP001596500"/>
    </source>
</evidence>
<keyword evidence="2" id="KW-1185">Reference proteome</keyword>
<dbReference type="EMBL" id="JBHTBW010000057">
    <property type="protein sequence ID" value="MFC7442605.1"/>
    <property type="molecule type" value="Genomic_DNA"/>
</dbReference>
<organism evidence="1 2">
    <name type="scientific">Laceyella putida</name>
    <dbReference type="NCBI Taxonomy" id="110101"/>
    <lineage>
        <taxon>Bacteria</taxon>
        <taxon>Bacillati</taxon>
        <taxon>Bacillota</taxon>
        <taxon>Bacilli</taxon>
        <taxon>Bacillales</taxon>
        <taxon>Thermoactinomycetaceae</taxon>
        <taxon>Laceyella</taxon>
    </lineage>
</organism>
<reference evidence="2" key="1">
    <citation type="journal article" date="2019" name="Int. J. Syst. Evol. Microbiol.">
        <title>The Global Catalogue of Microorganisms (GCM) 10K type strain sequencing project: providing services to taxonomists for standard genome sequencing and annotation.</title>
        <authorList>
            <consortium name="The Broad Institute Genomics Platform"/>
            <consortium name="The Broad Institute Genome Sequencing Center for Infectious Disease"/>
            <person name="Wu L."/>
            <person name="Ma J."/>
        </authorList>
    </citation>
    <scope>NUCLEOTIDE SEQUENCE [LARGE SCALE GENOMIC DNA]</scope>
    <source>
        <strain evidence="2">CGMCC 1.12942</strain>
    </source>
</reference>
<dbReference type="Proteomes" id="UP001596500">
    <property type="component" value="Unassembled WGS sequence"/>
</dbReference>
<comment type="caution">
    <text evidence="1">The sequence shown here is derived from an EMBL/GenBank/DDBJ whole genome shotgun (WGS) entry which is preliminary data.</text>
</comment>
<protein>
    <submittedName>
        <fullName evidence="1">Uncharacterized protein</fullName>
    </submittedName>
</protein>
<dbReference type="RefSeq" id="WP_379866599.1">
    <property type="nucleotide sequence ID" value="NZ_JBHTBW010000057.1"/>
</dbReference>
<sequence>MTLGTWFCDVRPEQAPALIEWVRTGGGYDEHVSHVYEQERFVRKGRAPIGVKK</sequence>
<evidence type="ECO:0000313" key="1">
    <source>
        <dbReference type="EMBL" id="MFC7442605.1"/>
    </source>
</evidence>
<name>A0ABW2RNT4_9BACL</name>